<accession>A0ABQ4YTZ3</accession>
<evidence type="ECO:0000256" key="1">
    <source>
        <dbReference type="SAM" id="MobiDB-lite"/>
    </source>
</evidence>
<feature type="region of interest" description="Disordered" evidence="1">
    <location>
        <begin position="153"/>
        <end position="176"/>
    </location>
</feature>
<protein>
    <submittedName>
        <fullName evidence="2">Uncharacterized protein</fullName>
    </submittedName>
</protein>
<name>A0ABQ4YTZ3_9ASTR</name>
<evidence type="ECO:0000313" key="3">
    <source>
        <dbReference type="Proteomes" id="UP001151760"/>
    </source>
</evidence>
<gene>
    <name evidence="2" type="ORF">Tco_0747875</name>
</gene>
<reference evidence="2" key="1">
    <citation type="journal article" date="2022" name="Int. J. Mol. Sci.">
        <title>Draft Genome of Tanacetum Coccineum: Genomic Comparison of Closely Related Tanacetum-Family Plants.</title>
        <authorList>
            <person name="Yamashiro T."/>
            <person name="Shiraishi A."/>
            <person name="Nakayama K."/>
            <person name="Satake H."/>
        </authorList>
    </citation>
    <scope>NUCLEOTIDE SEQUENCE</scope>
</reference>
<sequence>MVEEDALLAFQHRAWCKLDYLLILKMVGDVCNRETNQKKASRDNTDYCLRQRVRSDKPKGHKVACPSVVNMAEHNNSSRDCKGVDVGNKANGSGTKGSVDGMIIFSIGGLTIRDDIFDENRLSSVPRPSLRIPNRIEYIGGLVVPEEVTEEFVQQPEPELRKGKRNKTPKNFGPEF</sequence>
<organism evidence="2 3">
    <name type="scientific">Tanacetum coccineum</name>
    <dbReference type="NCBI Taxonomy" id="301880"/>
    <lineage>
        <taxon>Eukaryota</taxon>
        <taxon>Viridiplantae</taxon>
        <taxon>Streptophyta</taxon>
        <taxon>Embryophyta</taxon>
        <taxon>Tracheophyta</taxon>
        <taxon>Spermatophyta</taxon>
        <taxon>Magnoliopsida</taxon>
        <taxon>eudicotyledons</taxon>
        <taxon>Gunneridae</taxon>
        <taxon>Pentapetalae</taxon>
        <taxon>asterids</taxon>
        <taxon>campanulids</taxon>
        <taxon>Asterales</taxon>
        <taxon>Asteraceae</taxon>
        <taxon>Asteroideae</taxon>
        <taxon>Anthemideae</taxon>
        <taxon>Anthemidinae</taxon>
        <taxon>Tanacetum</taxon>
    </lineage>
</organism>
<reference evidence="2" key="2">
    <citation type="submission" date="2022-01" db="EMBL/GenBank/DDBJ databases">
        <authorList>
            <person name="Yamashiro T."/>
            <person name="Shiraishi A."/>
            <person name="Satake H."/>
            <person name="Nakayama K."/>
        </authorList>
    </citation>
    <scope>NUCLEOTIDE SEQUENCE</scope>
</reference>
<evidence type="ECO:0000313" key="2">
    <source>
        <dbReference type="EMBL" id="GJS81334.1"/>
    </source>
</evidence>
<comment type="caution">
    <text evidence="2">The sequence shown here is derived from an EMBL/GenBank/DDBJ whole genome shotgun (WGS) entry which is preliminary data.</text>
</comment>
<keyword evidence="3" id="KW-1185">Reference proteome</keyword>
<proteinExistence type="predicted"/>
<dbReference type="EMBL" id="BQNB010010740">
    <property type="protein sequence ID" value="GJS81334.1"/>
    <property type="molecule type" value="Genomic_DNA"/>
</dbReference>
<dbReference type="Proteomes" id="UP001151760">
    <property type="component" value="Unassembled WGS sequence"/>
</dbReference>